<dbReference type="Proteomes" id="UP000070371">
    <property type="component" value="Chromosome"/>
</dbReference>
<reference evidence="1 2" key="1">
    <citation type="submission" date="2016-02" db="EMBL/GenBank/DDBJ databases">
        <title>Complete genome sequence of Halocynthiibacter arcticus PAMC 20958t from arctic marine sediment.</title>
        <authorList>
            <person name="Lee Y.M."/>
            <person name="Baek K."/>
            <person name="Lee H.K."/>
            <person name="Shin S.C."/>
        </authorList>
    </citation>
    <scope>NUCLEOTIDE SEQUENCE [LARGE SCALE GENOMIC DNA]</scope>
    <source>
        <strain evidence="1">PAMC 20958</strain>
    </source>
</reference>
<dbReference type="KEGG" id="hat:RC74_10480"/>
<gene>
    <name evidence="1" type="ORF">RC74_10480</name>
</gene>
<dbReference type="SUPFAM" id="SSF46955">
    <property type="entry name" value="Putative DNA-binding domain"/>
    <property type="match status" value="1"/>
</dbReference>
<evidence type="ECO:0000313" key="2">
    <source>
        <dbReference type="Proteomes" id="UP000070371"/>
    </source>
</evidence>
<protein>
    <recommendedName>
        <fullName evidence="3">Helix-turn-helix domain-containing protein</fullName>
    </recommendedName>
</protein>
<dbReference type="AlphaFoldDB" id="A0A126UZY0"/>
<dbReference type="InterPro" id="IPR009061">
    <property type="entry name" value="DNA-bd_dom_put_sf"/>
</dbReference>
<proteinExistence type="predicted"/>
<organism evidence="1 2">
    <name type="scientific">Falsihalocynthiibacter arcticus</name>
    <dbReference type="NCBI Taxonomy" id="1579316"/>
    <lineage>
        <taxon>Bacteria</taxon>
        <taxon>Pseudomonadati</taxon>
        <taxon>Pseudomonadota</taxon>
        <taxon>Alphaproteobacteria</taxon>
        <taxon>Rhodobacterales</taxon>
        <taxon>Roseobacteraceae</taxon>
        <taxon>Falsihalocynthiibacter</taxon>
    </lineage>
</organism>
<accession>A0A126UZY0</accession>
<dbReference type="EMBL" id="CP014327">
    <property type="protein sequence ID" value="AML51632.1"/>
    <property type="molecule type" value="Genomic_DNA"/>
</dbReference>
<evidence type="ECO:0000313" key="1">
    <source>
        <dbReference type="EMBL" id="AML51632.1"/>
    </source>
</evidence>
<dbReference type="OrthoDB" id="7729387at2"/>
<name>A0A126UZY0_9RHOB</name>
<sequence length="75" mass="8810">MKRPKYYTTNQVADIFGKHPRTIRDWILTGCLTPDGLVKLEAAKFGKSWQVRDVWLVLFEHRVRPDDGRPDLDLE</sequence>
<keyword evidence="2" id="KW-1185">Reference proteome</keyword>
<evidence type="ECO:0008006" key="3">
    <source>
        <dbReference type="Google" id="ProtNLM"/>
    </source>
</evidence>
<dbReference type="RefSeq" id="WP_039001086.1">
    <property type="nucleotide sequence ID" value="NZ_CP014327.1"/>
</dbReference>
<dbReference type="STRING" id="1579316.RC74_10480"/>